<dbReference type="InterPro" id="IPR036922">
    <property type="entry name" value="Rieske_2Fe-2S_sf"/>
</dbReference>
<dbReference type="STRING" id="1045855.DSC_13945"/>
<keyword evidence="4" id="KW-0560">Oxidoreductase</keyword>
<dbReference type="SUPFAM" id="SSF50022">
    <property type="entry name" value="ISP domain"/>
    <property type="match status" value="1"/>
</dbReference>
<dbReference type="GO" id="GO:0051537">
    <property type="term" value="F:2 iron, 2 sulfur cluster binding"/>
    <property type="evidence" value="ECO:0007669"/>
    <property type="project" value="UniProtKB-KW"/>
</dbReference>
<dbReference type="InterPro" id="IPR017941">
    <property type="entry name" value="Rieske_2Fe-2S"/>
</dbReference>
<dbReference type="CDD" id="cd08879">
    <property type="entry name" value="RHO_alpha_C_AntDO-like"/>
    <property type="match status" value="1"/>
</dbReference>
<evidence type="ECO:0000256" key="6">
    <source>
        <dbReference type="ARBA" id="ARBA00023014"/>
    </source>
</evidence>
<gene>
    <name evidence="8" type="ordered locus">DSC_13945</name>
</gene>
<dbReference type="KEGG" id="psd:DSC_13945"/>
<dbReference type="InterPro" id="IPR001663">
    <property type="entry name" value="Rng_hydr_dOase-A"/>
</dbReference>
<dbReference type="CDD" id="cd03469">
    <property type="entry name" value="Rieske_RO_Alpha_N"/>
    <property type="match status" value="1"/>
</dbReference>
<dbReference type="PANTHER" id="PTHR43756:SF1">
    <property type="entry name" value="3-PHENYLPROPIONATE_CINNAMIC ACID DIOXYGENASE SUBUNIT ALPHA"/>
    <property type="match status" value="1"/>
</dbReference>
<sequence>MPNYRDLIRRDRVHGSLYTSAAVYRDELERIFYGGWVYVGHESEIPEKGSFVRRNIGEEPVLLVRGKSGELMVLKNRCAHRGNLVCSEQTGKAKNFMCPYHGWIYGLDGSLLDVPYPKGFTKDRESFGLQALPLVESYRGFVFASFNPDAGTLADHLGNATDALDRAVEMSPSGDLRLTAGWVKHKFAANWKMLPENDTDGYHVNYVHASFAKVIRSQYDEATMIAEDDVKSQTIDWGNGHTELNFAPSYTSECQWLGLPNASRFPDYVKQLEDAYGHERAHEILRAGPPHAVIFPNLFLGEMNIVIFQPAGPNECVQWHTPLLLGDVSDALNDRILRQSEAAMGPSAFLLADDGVIAERQQMALADGRAWLDLSRGEEREQAREDGSIIGHITDETTNRGFWRHYQSVMSR</sequence>
<dbReference type="GO" id="GO:0005506">
    <property type="term" value="F:iron ion binding"/>
    <property type="evidence" value="ECO:0007669"/>
    <property type="project" value="InterPro"/>
</dbReference>
<dbReference type="eggNOG" id="COG4638">
    <property type="taxonomic scope" value="Bacteria"/>
</dbReference>
<keyword evidence="3" id="KW-0479">Metal-binding</keyword>
<accession>G7UTZ9</accession>
<comment type="similarity">
    <text evidence="1">Belongs to the bacterial ring-hydroxylating dioxygenase alpha subunit family.</text>
</comment>
<evidence type="ECO:0000256" key="2">
    <source>
        <dbReference type="ARBA" id="ARBA00022714"/>
    </source>
</evidence>
<dbReference type="InterPro" id="IPR015879">
    <property type="entry name" value="Ring_hydroxy_dOase_asu_C_dom"/>
</dbReference>
<evidence type="ECO:0000313" key="9">
    <source>
        <dbReference type="Proteomes" id="UP000005870"/>
    </source>
</evidence>
<dbReference type="SUPFAM" id="SSF55961">
    <property type="entry name" value="Bet v1-like"/>
    <property type="match status" value="1"/>
</dbReference>
<name>G7UTZ9_PSEUP</name>
<evidence type="ECO:0000259" key="7">
    <source>
        <dbReference type="PROSITE" id="PS51296"/>
    </source>
</evidence>
<dbReference type="PRINTS" id="PR00090">
    <property type="entry name" value="RNGDIOXGNASE"/>
</dbReference>
<evidence type="ECO:0000256" key="4">
    <source>
        <dbReference type="ARBA" id="ARBA00023002"/>
    </source>
</evidence>
<dbReference type="Proteomes" id="UP000005870">
    <property type="component" value="Chromosome"/>
</dbReference>
<dbReference type="Pfam" id="PF00848">
    <property type="entry name" value="Ring_hydroxyl_A"/>
    <property type="match status" value="1"/>
</dbReference>
<keyword evidence="6" id="KW-0411">Iron-sulfur</keyword>
<dbReference type="PROSITE" id="PS51296">
    <property type="entry name" value="RIESKE"/>
    <property type="match status" value="1"/>
</dbReference>
<dbReference type="EMBL" id="CP003093">
    <property type="protein sequence ID" value="AER57433.1"/>
    <property type="molecule type" value="Genomic_DNA"/>
</dbReference>
<organism evidence="8 9">
    <name type="scientific">Pseudoxanthomonas spadix (strain BD-a59)</name>
    <dbReference type="NCBI Taxonomy" id="1045855"/>
    <lineage>
        <taxon>Bacteria</taxon>
        <taxon>Pseudomonadati</taxon>
        <taxon>Pseudomonadota</taxon>
        <taxon>Gammaproteobacteria</taxon>
        <taxon>Lysobacterales</taxon>
        <taxon>Lysobacteraceae</taxon>
        <taxon>Pseudoxanthomonas</taxon>
    </lineage>
</organism>
<dbReference type="PANTHER" id="PTHR43756">
    <property type="entry name" value="CHOLINE MONOOXYGENASE, CHLOROPLASTIC"/>
    <property type="match status" value="1"/>
</dbReference>
<dbReference type="Gene3D" id="3.90.380.10">
    <property type="entry name" value="Naphthalene 1,2-dioxygenase Alpha Subunit, Chain A, domain 1"/>
    <property type="match status" value="1"/>
</dbReference>
<keyword evidence="2" id="KW-0001">2Fe-2S</keyword>
<dbReference type="HOGENOM" id="CLU_026244_4_0_6"/>
<evidence type="ECO:0000313" key="8">
    <source>
        <dbReference type="EMBL" id="AER57433.1"/>
    </source>
</evidence>
<evidence type="ECO:0000256" key="3">
    <source>
        <dbReference type="ARBA" id="ARBA00022723"/>
    </source>
</evidence>
<reference evidence="8 9" key="1">
    <citation type="journal article" date="2012" name="J. Bacteriol.">
        <title>Complete Genome Sequence of the BTEX-Degrading Bacterium Pseudoxanthomonas spadix BD-a59.</title>
        <authorList>
            <person name="Lee S.H."/>
            <person name="Jin H.M."/>
            <person name="Lee H.J."/>
            <person name="Kim J.M."/>
            <person name="Jeon C.O."/>
        </authorList>
    </citation>
    <scope>NUCLEOTIDE SEQUENCE [LARGE SCALE GENOMIC DNA]</scope>
    <source>
        <strain evidence="8 9">BD-a59</strain>
    </source>
</reference>
<evidence type="ECO:0000256" key="1">
    <source>
        <dbReference type="ARBA" id="ARBA00008751"/>
    </source>
</evidence>
<keyword evidence="8" id="KW-0223">Dioxygenase</keyword>
<feature type="domain" description="Rieske" evidence="7">
    <location>
        <begin position="37"/>
        <end position="119"/>
    </location>
</feature>
<dbReference type="AlphaFoldDB" id="G7UTZ9"/>
<proteinExistence type="inferred from homology"/>
<dbReference type="Gene3D" id="2.102.10.10">
    <property type="entry name" value="Rieske [2Fe-2S] iron-sulphur domain"/>
    <property type="match status" value="1"/>
</dbReference>
<dbReference type="GO" id="GO:0051213">
    <property type="term" value="F:dioxygenase activity"/>
    <property type="evidence" value="ECO:0007669"/>
    <property type="project" value="UniProtKB-KW"/>
</dbReference>
<keyword evidence="5" id="KW-0408">Iron</keyword>
<protein>
    <submittedName>
        <fullName evidence="8">Dioxygenase hydroxylase component subunit alpha</fullName>
    </submittedName>
</protein>
<keyword evidence="9" id="KW-1185">Reference proteome</keyword>
<evidence type="ECO:0000256" key="5">
    <source>
        <dbReference type="ARBA" id="ARBA00023004"/>
    </source>
</evidence>
<dbReference type="Pfam" id="PF00355">
    <property type="entry name" value="Rieske"/>
    <property type="match status" value="1"/>
</dbReference>